<dbReference type="KEGG" id="dps:DP2023"/>
<dbReference type="AlphaFoldDB" id="Q6ALM3"/>
<evidence type="ECO:0000313" key="2">
    <source>
        <dbReference type="Proteomes" id="UP000000602"/>
    </source>
</evidence>
<evidence type="ECO:0000313" key="1">
    <source>
        <dbReference type="EMBL" id="CAG36752.1"/>
    </source>
</evidence>
<dbReference type="EMBL" id="CR522870">
    <property type="protein sequence ID" value="CAG36752.1"/>
    <property type="molecule type" value="Genomic_DNA"/>
</dbReference>
<dbReference type="RefSeq" id="WP_011189264.1">
    <property type="nucleotide sequence ID" value="NC_006138.1"/>
</dbReference>
<accession>Q6ALM3</accession>
<keyword evidence="2" id="KW-1185">Reference proteome</keyword>
<proteinExistence type="predicted"/>
<gene>
    <name evidence="1" type="ordered locus">DP2023</name>
</gene>
<protein>
    <submittedName>
        <fullName evidence="1">Uncharacterized protein</fullName>
    </submittedName>
</protein>
<reference evidence="2" key="1">
    <citation type="journal article" date="2004" name="Environ. Microbiol.">
        <title>The genome of Desulfotalea psychrophila, a sulfate-reducing bacterium from permanently cold Arctic sediments.</title>
        <authorList>
            <person name="Rabus R."/>
            <person name="Ruepp A."/>
            <person name="Frickey T."/>
            <person name="Rattei T."/>
            <person name="Fartmann B."/>
            <person name="Stark M."/>
            <person name="Bauer M."/>
            <person name="Zibat A."/>
            <person name="Lombardot T."/>
            <person name="Becker I."/>
            <person name="Amann J."/>
            <person name="Gellner K."/>
            <person name="Teeling H."/>
            <person name="Leuschner W.D."/>
            <person name="Gloeckner F.-O."/>
            <person name="Lupas A.N."/>
            <person name="Amann R."/>
            <person name="Klenk H.-P."/>
        </authorList>
    </citation>
    <scope>NUCLEOTIDE SEQUENCE [LARGE SCALE GENOMIC DNA]</scope>
    <source>
        <strain evidence="2">DSM 12343 / LSv54</strain>
    </source>
</reference>
<dbReference type="Proteomes" id="UP000000602">
    <property type="component" value="Chromosome"/>
</dbReference>
<dbReference type="STRING" id="177439.DP2023"/>
<organism evidence="1 2">
    <name type="scientific">Desulfotalea psychrophila (strain LSv54 / DSM 12343)</name>
    <dbReference type="NCBI Taxonomy" id="177439"/>
    <lineage>
        <taxon>Bacteria</taxon>
        <taxon>Pseudomonadati</taxon>
        <taxon>Thermodesulfobacteriota</taxon>
        <taxon>Desulfobulbia</taxon>
        <taxon>Desulfobulbales</taxon>
        <taxon>Desulfocapsaceae</taxon>
        <taxon>Desulfotalea</taxon>
    </lineage>
</organism>
<name>Q6ALM3_DESPS</name>
<dbReference type="HOGENOM" id="CLU_1545168_0_0_7"/>
<sequence length="173" mass="18967">MNGPLAIIGRENIKNFICAYRAAQNGRSVDKELGKGGTVWFAKLLTELQENGFSVGRIDASGEIVWSKVQKSKLHLLLEEGLGRDIPVVIKKGPTREMDEQLGAVNSAVISMQLAGVLSSQQSAEYMARIASSIARGDMANFEVEKNKLRKLYRENTERIQGSSFKDILPGNG</sequence>